<evidence type="ECO:0000256" key="7">
    <source>
        <dbReference type="ARBA" id="ARBA00037982"/>
    </source>
</evidence>
<feature type="region of interest" description="Disordered" evidence="10">
    <location>
        <begin position="36"/>
        <end position="57"/>
    </location>
</feature>
<keyword evidence="5 12" id="KW-0418">Kinase</keyword>
<sequence>MSLIPLHPREGREIVLRHRNAVVVRDPDSQRLEIRGQTRSQTCPTCHQPLPQASASANDHGYDRPLEAADDSFVNPDYFRMLRHGNYNFLPAAGRASHSPVRSLPRPDYDGGSGRFRSPEVLDEEEDLEPSQTPEKPQRRGSRIRREAFSPNYLKSFFIEERVLGKGGKGVVLLVRHEIDGYNLGHFACKRVPVGDDHEWLEKALLEVELLARLSHANLVSYRHVWLEDVRLNMFGPPVVCAFILQQYCNGGDLQHYVVGEAPTQTTKEELKAQMRRRSKGQPEPPKNLTGNRSQLVLEDIYSLFKDITSGVAYLHAANYIHRDLKPSNCLLHRENSSLRCLISDFGEVQAEHAARKSTGATGTISYCAPEVLKLDPTTGLYGNFTTKSDMFSLGMILYFMCFGKLPYRSANAIQEELEDVELLRAEISDWKGFKDERRERPDLPAKLYTLLKKLLSIDPAERPSATEVLHAMKSETNFDAMGRPDRVNPVLGGLRGNRVQNLDSPAVPGTPLPETTQNTNRGSRLNEDSNAWATAESADANASMSLADDHVIQQSLTISHRDVSSYEDESATPTATTAFAPLPQRMSREHHRRTPTTPLLLPPPRTRWAEIEHRISVALYHACRAVGVETQSLVYAFQLAIFVLKTATLARPCWPYVASPQVCAPLLVVATLELLFASSPVSHGSRLRSQHYYHVGGLFQARGTGAVLLVLHFATLWLAGRWDALCTYGPRQEWADW</sequence>
<evidence type="ECO:0000256" key="10">
    <source>
        <dbReference type="SAM" id="MobiDB-lite"/>
    </source>
</evidence>
<feature type="region of interest" description="Disordered" evidence="10">
    <location>
        <begin position="268"/>
        <end position="291"/>
    </location>
</feature>
<keyword evidence="6" id="KW-0067">ATP-binding</keyword>
<dbReference type="GO" id="GO:0005737">
    <property type="term" value="C:cytoplasm"/>
    <property type="evidence" value="ECO:0007669"/>
    <property type="project" value="TreeGrafter"/>
</dbReference>
<dbReference type="Proteomes" id="UP000076881">
    <property type="component" value="Unassembled WGS sequence"/>
</dbReference>
<feature type="compositionally biased region" description="Polar residues" evidence="10">
    <location>
        <begin position="37"/>
        <end position="57"/>
    </location>
</feature>
<dbReference type="FunFam" id="1.10.510.10:FF:000699">
    <property type="entry name" value="Probable serine/threonine-protein kinase iksA"/>
    <property type="match status" value="1"/>
</dbReference>
<comment type="similarity">
    <text evidence="7">Belongs to the protein kinase superfamily. Ser/Thr protein kinase family. GCN2 subfamily.</text>
</comment>
<evidence type="ECO:0000313" key="12">
    <source>
        <dbReference type="EMBL" id="OAA82293.1"/>
    </source>
</evidence>
<feature type="region of interest" description="Disordered" evidence="10">
    <location>
        <begin position="92"/>
        <end position="144"/>
    </location>
</feature>
<comment type="catalytic activity">
    <reaction evidence="8">
        <text>L-threonyl-[protein] + ATP = O-phospho-L-threonyl-[protein] + ADP + H(+)</text>
        <dbReference type="Rhea" id="RHEA:46608"/>
        <dbReference type="Rhea" id="RHEA-COMP:11060"/>
        <dbReference type="Rhea" id="RHEA-COMP:11605"/>
        <dbReference type="ChEBI" id="CHEBI:15378"/>
        <dbReference type="ChEBI" id="CHEBI:30013"/>
        <dbReference type="ChEBI" id="CHEBI:30616"/>
        <dbReference type="ChEBI" id="CHEBI:61977"/>
        <dbReference type="ChEBI" id="CHEBI:456216"/>
        <dbReference type="EC" id="2.7.11.1"/>
    </reaction>
</comment>
<dbReference type="GO" id="GO:0004674">
    <property type="term" value="F:protein serine/threonine kinase activity"/>
    <property type="evidence" value="ECO:0007669"/>
    <property type="project" value="UniProtKB-KW"/>
</dbReference>
<dbReference type="FunFam" id="3.30.200.20:FF:000306">
    <property type="entry name" value="IKS protein kinase"/>
    <property type="match status" value="1"/>
</dbReference>
<dbReference type="Pfam" id="PF00069">
    <property type="entry name" value="Pkinase"/>
    <property type="match status" value="1"/>
</dbReference>
<evidence type="ECO:0000256" key="3">
    <source>
        <dbReference type="ARBA" id="ARBA00022679"/>
    </source>
</evidence>
<evidence type="ECO:0000256" key="5">
    <source>
        <dbReference type="ARBA" id="ARBA00022777"/>
    </source>
</evidence>
<dbReference type="OrthoDB" id="1405469at2759"/>
<evidence type="ECO:0000256" key="1">
    <source>
        <dbReference type="ARBA" id="ARBA00012513"/>
    </source>
</evidence>
<dbReference type="InterPro" id="IPR050339">
    <property type="entry name" value="CC_SR_Kinase"/>
</dbReference>
<dbReference type="GO" id="GO:0005634">
    <property type="term" value="C:nucleus"/>
    <property type="evidence" value="ECO:0007669"/>
    <property type="project" value="TreeGrafter"/>
</dbReference>
<dbReference type="InterPro" id="IPR008271">
    <property type="entry name" value="Ser/Thr_kinase_AS"/>
</dbReference>
<gene>
    <name evidence="12" type="ORF">LEL_01838</name>
</gene>
<dbReference type="Gene3D" id="1.10.510.10">
    <property type="entry name" value="Transferase(Phosphotransferase) domain 1"/>
    <property type="match status" value="1"/>
</dbReference>
<keyword evidence="3" id="KW-0808">Transferase</keyword>
<comment type="caution">
    <text evidence="12">The sequence shown here is derived from an EMBL/GenBank/DDBJ whole genome shotgun (WGS) entry which is preliminary data.</text>
</comment>
<name>A0A169YKX9_CORDF</name>
<reference evidence="12 13" key="1">
    <citation type="journal article" date="2016" name="Genome Biol. Evol.">
        <title>Divergent and convergent evolution of fungal pathogenicity.</title>
        <authorList>
            <person name="Shang Y."/>
            <person name="Xiao G."/>
            <person name="Zheng P."/>
            <person name="Cen K."/>
            <person name="Zhan S."/>
            <person name="Wang C."/>
        </authorList>
    </citation>
    <scope>NUCLEOTIDE SEQUENCE [LARGE SCALE GENOMIC DNA]</scope>
    <source>
        <strain evidence="12 13">RCEF 1005</strain>
    </source>
</reference>
<dbReference type="PANTHER" id="PTHR11042:SF138">
    <property type="entry name" value="SERINE_THREONINE-PROTEIN KINASE IKS1-RELATED"/>
    <property type="match status" value="1"/>
</dbReference>
<feature type="region of interest" description="Disordered" evidence="10">
    <location>
        <begin position="497"/>
        <end position="526"/>
    </location>
</feature>
<organism evidence="12 13">
    <name type="scientific">Akanthomyces lecanii RCEF 1005</name>
    <dbReference type="NCBI Taxonomy" id="1081108"/>
    <lineage>
        <taxon>Eukaryota</taxon>
        <taxon>Fungi</taxon>
        <taxon>Dikarya</taxon>
        <taxon>Ascomycota</taxon>
        <taxon>Pezizomycotina</taxon>
        <taxon>Sordariomycetes</taxon>
        <taxon>Hypocreomycetidae</taxon>
        <taxon>Hypocreales</taxon>
        <taxon>Cordycipitaceae</taxon>
        <taxon>Akanthomyces</taxon>
        <taxon>Cordyceps confragosa</taxon>
    </lineage>
</organism>
<dbReference type="STRING" id="1081108.A0A169YKX9"/>
<dbReference type="AlphaFoldDB" id="A0A169YKX9"/>
<protein>
    <recommendedName>
        <fullName evidence="1">non-specific serine/threonine protein kinase</fullName>
        <ecNumber evidence="1">2.7.11.1</ecNumber>
    </recommendedName>
</protein>
<dbReference type="Gene3D" id="3.30.200.20">
    <property type="entry name" value="Phosphorylase Kinase, domain 1"/>
    <property type="match status" value="1"/>
</dbReference>
<dbReference type="GO" id="GO:0005524">
    <property type="term" value="F:ATP binding"/>
    <property type="evidence" value="ECO:0007669"/>
    <property type="project" value="UniProtKB-KW"/>
</dbReference>
<keyword evidence="4" id="KW-0547">Nucleotide-binding</keyword>
<keyword evidence="2" id="KW-0723">Serine/threonine-protein kinase</keyword>
<comment type="catalytic activity">
    <reaction evidence="9">
        <text>L-seryl-[protein] + ATP = O-phospho-L-seryl-[protein] + ADP + H(+)</text>
        <dbReference type="Rhea" id="RHEA:17989"/>
        <dbReference type="Rhea" id="RHEA-COMP:9863"/>
        <dbReference type="Rhea" id="RHEA-COMP:11604"/>
        <dbReference type="ChEBI" id="CHEBI:15378"/>
        <dbReference type="ChEBI" id="CHEBI:29999"/>
        <dbReference type="ChEBI" id="CHEBI:30616"/>
        <dbReference type="ChEBI" id="CHEBI:83421"/>
        <dbReference type="ChEBI" id="CHEBI:456216"/>
        <dbReference type="EC" id="2.7.11.1"/>
    </reaction>
</comment>
<dbReference type="InterPro" id="IPR011009">
    <property type="entry name" value="Kinase-like_dom_sf"/>
</dbReference>
<accession>A0A169YKX9</accession>
<dbReference type="PROSITE" id="PS00108">
    <property type="entry name" value="PROTEIN_KINASE_ST"/>
    <property type="match status" value="1"/>
</dbReference>
<dbReference type="EMBL" id="AZHF01000001">
    <property type="protein sequence ID" value="OAA82293.1"/>
    <property type="molecule type" value="Genomic_DNA"/>
</dbReference>
<dbReference type="InterPro" id="IPR000719">
    <property type="entry name" value="Prot_kinase_dom"/>
</dbReference>
<evidence type="ECO:0000256" key="6">
    <source>
        <dbReference type="ARBA" id="ARBA00022840"/>
    </source>
</evidence>
<evidence type="ECO:0000313" key="13">
    <source>
        <dbReference type="Proteomes" id="UP000076881"/>
    </source>
</evidence>
<evidence type="ECO:0000256" key="9">
    <source>
        <dbReference type="ARBA" id="ARBA00048679"/>
    </source>
</evidence>
<dbReference type="PANTHER" id="PTHR11042">
    <property type="entry name" value="EUKARYOTIC TRANSLATION INITIATION FACTOR 2-ALPHA KINASE EIF2-ALPHA KINASE -RELATED"/>
    <property type="match status" value="1"/>
</dbReference>
<evidence type="ECO:0000256" key="2">
    <source>
        <dbReference type="ARBA" id="ARBA00022527"/>
    </source>
</evidence>
<dbReference type="PROSITE" id="PS50011">
    <property type="entry name" value="PROTEIN_KINASE_DOM"/>
    <property type="match status" value="1"/>
</dbReference>
<evidence type="ECO:0000256" key="4">
    <source>
        <dbReference type="ARBA" id="ARBA00022741"/>
    </source>
</evidence>
<dbReference type="SMART" id="SM00220">
    <property type="entry name" value="S_TKc"/>
    <property type="match status" value="1"/>
</dbReference>
<proteinExistence type="inferred from homology"/>
<evidence type="ECO:0000259" key="11">
    <source>
        <dbReference type="PROSITE" id="PS50011"/>
    </source>
</evidence>
<feature type="domain" description="Protein kinase" evidence="11">
    <location>
        <begin position="158"/>
        <end position="479"/>
    </location>
</feature>
<dbReference type="EC" id="2.7.11.1" evidence="1"/>
<dbReference type="SUPFAM" id="SSF56112">
    <property type="entry name" value="Protein kinase-like (PK-like)"/>
    <property type="match status" value="1"/>
</dbReference>
<evidence type="ECO:0000256" key="8">
    <source>
        <dbReference type="ARBA" id="ARBA00047899"/>
    </source>
</evidence>
<keyword evidence="13" id="KW-1185">Reference proteome</keyword>
<feature type="compositionally biased region" description="Polar residues" evidence="10">
    <location>
        <begin position="514"/>
        <end position="526"/>
    </location>
</feature>